<dbReference type="OrthoDB" id="49028at2759"/>
<dbReference type="SUPFAM" id="SSF52540">
    <property type="entry name" value="P-loop containing nucleoside triphosphate hydrolases"/>
    <property type="match status" value="1"/>
</dbReference>
<evidence type="ECO:0000313" key="2">
    <source>
        <dbReference type="EMBL" id="EJK54768.1"/>
    </source>
</evidence>
<dbReference type="PANTHER" id="PTHR42788">
    <property type="entry name" value="TAURINE IMPORT ATP-BINDING PROTEIN-RELATED"/>
    <property type="match status" value="1"/>
</dbReference>
<comment type="caution">
    <text evidence="2">The sequence shown here is derived from an EMBL/GenBank/DDBJ whole genome shotgun (WGS) entry which is preliminary data.</text>
</comment>
<name>K0RM40_THAOC</name>
<reference evidence="2 3" key="1">
    <citation type="journal article" date="2012" name="Genome Biol.">
        <title>Genome and low-iron response of an oceanic diatom adapted to chronic iron limitation.</title>
        <authorList>
            <person name="Lommer M."/>
            <person name="Specht M."/>
            <person name="Roy A.S."/>
            <person name="Kraemer L."/>
            <person name="Andreson R."/>
            <person name="Gutowska M.A."/>
            <person name="Wolf J."/>
            <person name="Bergner S.V."/>
            <person name="Schilhabel M.B."/>
            <person name="Klostermeier U.C."/>
            <person name="Beiko R.G."/>
            <person name="Rosenstiel P."/>
            <person name="Hippler M."/>
            <person name="Laroche J."/>
        </authorList>
    </citation>
    <scope>NUCLEOTIDE SEQUENCE [LARGE SCALE GENOMIC DNA]</scope>
    <source>
        <strain evidence="2 3">CCMP1005</strain>
    </source>
</reference>
<organism evidence="2 3">
    <name type="scientific">Thalassiosira oceanica</name>
    <name type="common">Marine diatom</name>
    <dbReference type="NCBI Taxonomy" id="159749"/>
    <lineage>
        <taxon>Eukaryota</taxon>
        <taxon>Sar</taxon>
        <taxon>Stramenopiles</taxon>
        <taxon>Ochrophyta</taxon>
        <taxon>Bacillariophyta</taxon>
        <taxon>Coscinodiscophyceae</taxon>
        <taxon>Thalassiosirophycidae</taxon>
        <taxon>Thalassiosirales</taxon>
        <taxon>Thalassiosiraceae</taxon>
        <taxon>Thalassiosira</taxon>
    </lineage>
</organism>
<dbReference type="Proteomes" id="UP000266841">
    <property type="component" value="Unassembled WGS sequence"/>
</dbReference>
<dbReference type="PANTHER" id="PTHR42788:SF13">
    <property type="entry name" value="ALIPHATIC SULFONATES IMPORT ATP-BINDING PROTEIN SSUB"/>
    <property type="match status" value="1"/>
</dbReference>
<dbReference type="InterPro" id="IPR050166">
    <property type="entry name" value="ABC_transporter_ATP-bind"/>
</dbReference>
<keyword evidence="3" id="KW-1185">Reference proteome</keyword>
<protein>
    <recommendedName>
        <fullName evidence="4">ATPase AAA-type core domain-containing protein</fullName>
    </recommendedName>
</protein>
<dbReference type="EMBL" id="AGNL01035310">
    <property type="protein sequence ID" value="EJK54768.1"/>
    <property type="molecule type" value="Genomic_DNA"/>
</dbReference>
<dbReference type="AlphaFoldDB" id="K0RM40"/>
<accession>K0RM40</accession>
<dbReference type="OMA" id="HICTIFA"/>
<keyword evidence="1" id="KW-0813">Transport</keyword>
<gene>
    <name evidence="2" type="ORF">THAOC_25576</name>
</gene>
<proteinExistence type="predicted"/>
<evidence type="ECO:0000256" key="1">
    <source>
        <dbReference type="ARBA" id="ARBA00022448"/>
    </source>
</evidence>
<evidence type="ECO:0008006" key="4">
    <source>
        <dbReference type="Google" id="ProtNLM"/>
    </source>
</evidence>
<sequence length="83" mass="8712">MSLSPLIYEQKAVEEMHSPILLLDELFDSEHPSVVANCGKGLVNLVSAGAVVVSATHRPGHFAGISSRTVTLSGGKVLSDVKL</sequence>
<dbReference type="Gene3D" id="3.40.50.300">
    <property type="entry name" value="P-loop containing nucleotide triphosphate hydrolases"/>
    <property type="match status" value="1"/>
</dbReference>
<evidence type="ECO:0000313" key="3">
    <source>
        <dbReference type="Proteomes" id="UP000266841"/>
    </source>
</evidence>
<dbReference type="InterPro" id="IPR027417">
    <property type="entry name" value="P-loop_NTPase"/>
</dbReference>